<name>A0ABU0LQH6_9HYPH</name>
<evidence type="ECO:0000313" key="2">
    <source>
        <dbReference type="Proteomes" id="UP001235094"/>
    </source>
</evidence>
<sequence length="60" mass="6611">MHAVDAGHAPGLMPGWRTSMGGHFRCRRCGHDDGWSFDMTVSEIRRGLPCPTCNARKEGP</sequence>
<dbReference type="EMBL" id="JAUSVR010000004">
    <property type="protein sequence ID" value="MDQ0510918.1"/>
    <property type="molecule type" value="Genomic_DNA"/>
</dbReference>
<protein>
    <submittedName>
        <fullName evidence="1">Rubrerythrin</fullName>
    </submittedName>
</protein>
<comment type="caution">
    <text evidence="1">The sequence shown here is derived from an EMBL/GenBank/DDBJ whole genome shotgun (WGS) entry which is preliminary data.</text>
</comment>
<accession>A0ABU0LQH6</accession>
<keyword evidence="2" id="KW-1185">Reference proteome</keyword>
<reference evidence="1 2" key="1">
    <citation type="submission" date="2023-07" db="EMBL/GenBank/DDBJ databases">
        <title>Genomic Encyclopedia of Type Strains, Phase IV (KMG-IV): sequencing the most valuable type-strain genomes for metagenomic binning, comparative biology and taxonomic classification.</title>
        <authorList>
            <person name="Goeker M."/>
        </authorList>
    </citation>
    <scope>NUCLEOTIDE SEQUENCE [LARGE SCALE GENOMIC DNA]</scope>
    <source>
        <strain evidence="1 2">DSM 15561</strain>
    </source>
</reference>
<gene>
    <name evidence="1" type="ORF">QOZ99_001806</name>
</gene>
<proteinExistence type="predicted"/>
<evidence type="ECO:0000313" key="1">
    <source>
        <dbReference type="EMBL" id="MDQ0510918.1"/>
    </source>
</evidence>
<dbReference type="RefSeq" id="WP_306889634.1">
    <property type="nucleotide sequence ID" value="NZ_JAUSVR010000004.1"/>
</dbReference>
<dbReference type="Proteomes" id="UP001235094">
    <property type="component" value="Unassembled WGS sequence"/>
</dbReference>
<organism evidence="1 2">
    <name type="scientific">Ancylobacter amanitiformis</name>
    <dbReference type="NCBI Taxonomy" id="217069"/>
    <lineage>
        <taxon>Bacteria</taxon>
        <taxon>Pseudomonadati</taxon>
        <taxon>Pseudomonadota</taxon>
        <taxon>Alphaproteobacteria</taxon>
        <taxon>Hyphomicrobiales</taxon>
        <taxon>Xanthobacteraceae</taxon>
        <taxon>Ancylobacter</taxon>
    </lineage>
</organism>